<evidence type="ECO:0000313" key="2">
    <source>
        <dbReference type="EMBL" id="GGE45422.1"/>
    </source>
</evidence>
<comment type="caution">
    <text evidence="2">The sequence shown here is derived from an EMBL/GenBank/DDBJ whole genome shotgun (WGS) entry which is preliminary data.</text>
</comment>
<dbReference type="Proteomes" id="UP000628775">
    <property type="component" value="Unassembled WGS sequence"/>
</dbReference>
<sequence length="55" mass="6274">MPKNSSLFSARSFYCFIAVKFSILVLKRFALTLNLVFLVSINQGENPNDSNEIFE</sequence>
<keyword evidence="1" id="KW-1133">Transmembrane helix</keyword>
<keyword evidence="1" id="KW-0472">Membrane</keyword>
<name>A0A8J2YIJ7_9BACL</name>
<organism evidence="2 3">
    <name type="scientific">Pullulanibacillus camelliae</name>
    <dbReference type="NCBI Taxonomy" id="1707096"/>
    <lineage>
        <taxon>Bacteria</taxon>
        <taxon>Bacillati</taxon>
        <taxon>Bacillota</taxon>
        <taxon>Bacilli</taxon>
        <taxon>Bacillales</taxon>
        <taxon>Sporolactobacillaceae</taxon>
        <taxon>Pullulanibacillus</taxon>
    </lineage>
</organism>
<keyword evidence="3" id="KW-1185">Reference proteome</keyword>
<gene>
    <name evidence="2" type="ORF">GCM10011391_25300</name>
</gene>
<evidence type="ECO:0000256" key="1">
    <source>
        <dbReference type="SAM" id="Phobius"/>
    </source>
</evidence>
<feature type="transmembrane region" description="Helical" evidence="1">
    <location>
        <begin position="12"/>
        <end position="30"/>
    </location>
</feature>
<reference evidence="2" key="1">
    <citation type="journal article" date="2014" name="Int. J. Syst. Evol. Microbiol.">
        <title>Complete genome sequence of Corynebacterium casei LMG S-19264T (=DSM 44701T), isolated from a smear-ripened cheese.</title>
        <authorList>
            <consortium name="US DOE Joint Genome Institute (JGI-PGF)"/>
            <person name="Walter F."/>
            <person name="Albersmeier A."/>
            <person name="Kalinowski J."/>
            <person name="Ruckert C."/>
        </authorList>
    </citation>
    <scope>NUCLEOTIDE SEQUENCE</scope>
    <source>
        <strain evidence="2">CGMCC 1.15371</strain>
    </source>
</reference>
<reference evidence="2" key="2">
    <citation type="submission" date="2020-09" db="EMBL/GenBank/DDBJ databases">
        <authorList>
            <person name="Sun Q."/>
            <person name="Zhou Y."/>
        </authorList>
    </citation>
    <scope>NUCLEOTIDE SEQUENCE</scope>
    <source>
        <strain evidence="2">CGMCC 1.15371</strain>
    </source>
</reference>
<dbReference type="AlphaFoldDB" id="A0A8J2YIJ7"/>
<keyword evidence="1" id="KW-0812">Transmembrane</keyword>
<protein>
    <submittedName>
        <fullName evidence="2">Uncharacterized protein</fullName>
    </submittedName>
</protein>
<evidence type="ECO:0000313" key="3">
    <source>
        <dbReference type="Proteomes" id="UP000628775"/>
    </source>
</evidence>
<dbReference type="EMBL" id="BMIR01000011">
    <property type="protein sequence ID" value="GGE45422.1"/>
    <property type="molecule type" value="Genomic_DNA"/>
</dbReference>
<accession>A0A8J2YIJ7</accession>
<proteinExistence type="predicted"/>